<name>A0ABR7RW53_AQUAC</name>
<protein>
    <submittedName>
        <fullName evidence="1">Uncharacterized protein</fullName>
    </submittedName>
</protein>
<dbReference type="EMBL" id="LZEU01000001">
    <property type="protein sequence ID" value="MBC9249561.1"/>
    <property type="molecule type" value="Genomic_DNA"/>
</dbReference>
<dbReference type="Proteomes" id="UP000744555">
    <property type="component" value="Unassembled WGS sequence"/>
</dbReference>
<proteinExistence type="predicted"/>
<evidence type="ECO:0000313" key="2">
    <source>
        <dbReference type="Proteomes" id="UP000744555"/>
    </source>
</evidence>
<sequence>MTNRRKLARALLGISLLTATLLLLSYCALLAINWHDEPVSTQAQTLIDSYNARPIPADQNNAQLYLLGFSAPPGQSPIKLGQNRIAWMRWALQQPNRAELLELEQQRPTPFTARTTSFSNLLDACESSSSECGALLIANEPVIDEWLQHEHFLLERYQGLLTRTDIYDPLPYDIFSGTPDYPTVFSGQRLLLTRAWLASRLGHAEQARHLLEADLRFWRMALAKADILLPKMIAVQAIKRHFIWGNLTLRQLPPKQLQAAIPACWQEPLSTEERSMRRTLSGEQSFSSRLIVQMKNGEFSGFHSDGGPPLQQRLLYSWGLPFLQPQASNNQNADFLLATEKTFSVPYEQLPKALEDVPTFQSKRRHNYLYNLTGNLLAAELGDDGFANYLMRVYDLEGIRRATLLLAILRSENVSRQDVASSAQQSELNNPYTAAPFTWNATTGELNVQGLSSNSKLTLSY</sequence>
<dbReference type="RefSeq" id="WP_187804688.1">
    <property type="nucleotide sequence ID" value="NZ_LZEU01000001.1"/>
</dbReference>
<comment type="caution">
    <text evidence="1">The sequence shown here is derived from an EMBL/GenBank/DDBJ whole genome shotgun (WGS) entry which is preliminary data.</text>
</comment>
<evidence type="ECO:0000313" key="1">
    <source>
        <dbReference type="EMBL" id="MBC9249561.1"/>
    </source>
</evidence>
<keyword evidence="2" id="KW-1185">Reference proteome</keyword>
<organism evidence="1 2">
    <name type="scientific">Aquipseudomonas alcaligenes</name>
    <name type="common">Pseudomonas alcaligenes</name>
    <dbReference type="NCBI Taxonomy" id="43263"/>
    <lineage>
        <taxon>Bacteria</taxon>
        <taxon>Pseudomonadati</taxon>
        <taxon>Pseudomonadota</taxon>
        <taxon>Gammaproteobacteria</taxon>
        <taxon>Pseudomonadales</taxon>
        <taxon>Pseudomonadaceae</taxon>
        <taxon>Aquipseudomonas</taxon>
    </lineage>
</organism>
<reference evidence="1 2" key="1">
    <citation type="submission" date="2016-06" db="EMBL/GenBank/DDBJ databases">
        <authorList>
            <person name="Ramos C."/>
            <person name="Pintado A."/>
            <person name="Crespo-Gomez J.I."/>
        </authorList>
    </citation>
    <scope>NUCLEOTIDE SEQUENCE [LARGE SCALE GENOMIC DNA]</scope>
    <source>
        <strain evidence="1 2">AVO110</strain>
    </source>
</reference>
<accession>A0ABR7RW53</accession>
<gene>
    <name evidence="1" type="ORF">A9179_04630</name>
</gene>